<feature type="chain" id="PRO_5002207567" evidence="1">
    <location>
        <begin position="24"/>
        <end position="87"/>
    </location>
</feature>
<gene>
    <name evidence="2" type="ORF">CY34DRAFT_805554</name>
</gene>
<keyword evidence="3" id="KW-1185">Reference proteome</keyword>
<sequence length="87" mass="9564">MHLSFRVVLAAVAALTVSMAVSADSAKCGLSGDFCNTQKDCCHSYECIEVINRHFDEVSMTWSSFIQDLLTPRHRSPLGVLDVKSSE</sequence>
<dbReference type="AlphaFoldDB" id="A0A0D0AJ20"/>
<reference evidence="3" key="2">
    <citation type="submission" date="2015-01" db="EMBL/GenBank/DDBJ databases">
        <title>Evolutionary Origins and Diversification of the Mycorrhizal Mutualists.</title>
        <authorList>
            <consortium name="DOE Joint Genome Institute"/>
            <consortium name="Mycorrhizal Genomics Consortium"/>
            <person name="Kohler A."/>
            <person name="Kuo A."/>
            <person name="Nagy L.G."/>
            <person name="Floudas D."/>
            <person name="Copeland A."/>
            <person name="Barry K.W."/>
            <person name="Cichocki N."/>
            <person name="Veneault-Fourrey C."/>
            <person name="LaButti K."/>
            <person name="Lindquist E.A."/>
            <person name="Lipzen A."/>
            <person name="Lundell T."/>
            <person name="Morin E."/>
            <person name="Murat C."/>
            <person name="Riley R."/>
            <person name="Ohm R."/>
            <person name="Sun H."/>
            <person name="Tunlid A."/>
            <person name="Henrissat B."/>
            <person name="Grigoriev I.V."/>
            <person name="Hibbett D.S."/>
            <person name="Martin F."/>
        </authorList>
    </citation>
    <scope>NUCLEOTIDE SEQUENCE [LARGE SCALE GENOMIC DNA]</scope>
    <source>
        <strain evidence="3">UH-Slu-Lm8-n1</strain>
    </source>
</reference>
<reference evidence="2 3" key="1">
    <citation type="submission" date="2014-04" db="EMBL/GenBank/DDBJ databases">
        <authorList>
            <consortium name="DOE Joint Genome Institute"/>
            <person name="Kuo A."/>
            <person name="Ruytinx J."/>
            <person name="Rineau F."/>
            <person name="Colpaert J."/>
            <person name="Kohler A."/>
            <person name="Nagy L.G."/>
            <person name="Floudas D."/>
            <person name="Copeland A."/>
            <person name="Barry K.W."/>
            <person name="Cichocki N."/>
            <person name="Veneault-Fourrey C."/>
            <person name="LaButti K."/>
            <person name="Lindquist E.A."/>
            <person name="Lipzen A."/>
            <person name="Lundell T."/>
            <person name="Morin E."/>
            <person name="Murat C."/>
            <person name="Sun H."/>
            <person name="Tunlid A."/>
            <person name="Henrissat B."/>
            <person name="Grigoriev I.V."/>
            <person name="Hibbett D.S."/>
            <person name="Martin F."/>
            <person name="Nordberg H.P."/>
            <person name="Cantor M.N."/>
            <person name="Hua S.X."/>
        </authorList>
    </citation>
    <scope>NUCLEOTIDE SEQUENCE [LARGE SCALE GENOMIC DNA]</scope>
    <source>
        <strain evidence="2 3">UH-Slu-Lm8-n1</strain>
    </source>
</reference>
<dbReference type="Proteomes" id="UP000054485">
    <property type="component" value="Unassembled WGS sequence"/>
</dbReference>
<evidence type="ECO:0000313" key="3">
    <source>
        <dbReference type="Proteomes" id="UP000054485"/>
    </source>
</evidence>
<name>A0A0D0AJ20_9AGAM</name>
<evidence type="ECO:0000313" key="2">
    <source>
        <dbReference type="EMBL" id="KIK41856.1"/>
    </source>
</evidence>
<dbReference type="EMBL" id="KN835255">
    <property type="protein sequence ID" value="KIK41856.1"/>
    <property type="molecule type" value="Genomic_DNA"/>
</dbReference>
<dbReference type="OrthoDB" id="2691154at2759"/>
<organism evidence="2 3">
    <name type="scientific">Suillus luteus UH-Slu-Lm8-n1</name>
    <dbReference type="NCBI Taxonomy" id="930992"/>
    <lineage>
        <taxon>Eukaryota</taxon>
        <taxon>Fungi</taxon>
        <taxon>Dikarya</taxon>
        <taxon>Basidiomycota</taxon>
        <taxon>Agaricomycotina</taxon>
        <taxon>Agaricomycetes</taxon>
        <taxon>Agaricomycetidae</taxon>
        <taxon>Boletales</taxon>
        <taxon>Suillineae</taxon>
        <taxon>Suillaceae</taxon>
        <taxon>Suillus</taxon>
    </lineage>
</organism>
<accession>A0A0D0AJ20</accession>
<evidence type="ECO:0000256" key="1">
    <source>
        <dbReference type="SAM" id="SignalP"/>
    </source>
</evidence>
<dbReference type="HOGENOM" id="CLU_2489557_0_0_1"/>
<proteinExistence type="predicted"/>
<keyword evidence="1" id="KW-0732">Signal</keyword>
<feature type="signal peptide" evidence="1">
    <location>
        <begin position="1"/>
        <end position="23"/>
    </location>
</feature>
<protein>
    <submittedName>
        <fullName evidence="2">Uncharacterized protein</fullName>
    </submittedName>
</protein>
<dbReference type="InParanoid" id="A0A0D0AJ20"/>